<dbReference type="PANTHER" id="PTHR30250">
    <property type="entry name" value="PST FAMILY PREDICTED COLANIC ACID TRANSPORTER"/>
    <property type="match status" value="1"/>
</dbReference>
<dbReference type="GO" id="GO:0005886">
    <property type="term" value="C:plasma membrane"/>
    <property type="evidence" value="ECO:0007669"/>
    <property type="project" value="UniProtKB-SubCell"/>
</dbReference>
<evidence type="ECO:0000256" key="3">
    <source>
        <dbReference type="ARBA" id="ARBA00022692"/>
    </source>
</evidence>
<feature type="transmembrane region" description="Helical" evidence="6">
    <location>
        <begin position="107"/>
        <end position="124"/>
    </location>
</feature>
<feature type="transmembrane region" description="Helical" evidence="6">
    <location>
        <begin position="180"/>
        <end position="200"/>
    </location>
</feature>
<feature type="transmembrane region" description="Helical" evidence="6">
    <location>
        <begin position="243"/>
        <end position="264"/>
    </location>
</feature>
<evidence type="ECO:0000313" key="8">
    <source>
        <dbReference type="Proteomes" id="UP000290848"/>
    </source>
</evidence>
<dbReference type="PANTHER" id="PTHR30250:SF11">
    <property type="entry name" value="O-ANTIGEN TRANSPORTER-RELATED"/>
    <property type="match status" value="1"/>
</dbReference>
<evidence type="ECO:0000313" key="7">
    <source>
        <dbReference type="EMBL" id="RXF69441.1"/>
    </source>
</evidence>
<keyword evidence="2" id="KW-1003">Cell membrane</keyword>
<comment type="caution">
    <text evidence="7">The sequence shown here is derived from an EMBL/GenBank/DDBJ whole genome shotgun (WGS) entry which is preliminary data.</text>
</comment>
<feature type="transmembrane region" description="Helical" evidence="6">
    <location>
        <begin position="374"/>
        <end position="393"/>
    </location>
</feature>
<comment type="subcellular location">
    <subcellularLocation>
        <location evidence="1">Cell membrane</location>
        <topology evidence="1">Multi-pass membrane protein</topology>
    </subcellularLocation>
</comment>
<evidence type="ECO:0000256" key="5">
    <source>
        <dbReference type="ARBA" id="ARBA00023136"/>
    </source>
</evidence>
<dbReference type="Proteomes" id="UP000290848">
    <property type="component" value="Unassembled WGS sequence"/>
</dbReference>
<evidence type="ECO:0000256" key="6">
    <source>
        <dbReference type="SAM" id="Phobius"/>
    </source>
</evidence>
<keyword evidence="4 6" id="KW-1133">Transmembrane helix</keyword>
<sequence>MKALVQRAYSHSNYSNLSEWLRLIVLTGGGQVFVQAIGFICGVLVIRLLSTQEYALYSLANTMLGAMTILADGGISAGVMSQGGKVWNDPQKLGAVLATGLNLRRKFAFVSLVVCMPILVFLLHRHGASPLTTILIVLSVIPAFYTFLSTSLLEIVPKLHQDIRRLQITQVQTNLGRLTLYLFTLFSFPWAFLAVLASGLPQVYANKRLRKISSDYVKFDQKPDKAVAKGIISIVRRIMPSSIYHCLSGQITIWLISIFGSTTGVAEAGALGRLAVVINIFGVMIAVLLTPRFAKLPTVRSILYKRYIQIIASLFILSVFIISVVAVFPDNVLWVLGKAYSNLQSELVLCSISACLTLIAGASFGLCSSRGWAISPLIIIPLDIIAIIAGIQLIDISALEGVFKLNILVASIFVIINLTFSFLKINSHSSAELAH</sequence>
<keyword evidence="5 6" id="KW-0472">Membrane</keyword>
<protein>
    <submittedName>
        <fullName evidence="7">Polysaccharide biosynthesis protein</fullName>
    </submittedName>
</protein>
<proteinExistence type="predicted"/>
<evidence type="ECO:0000256" key="1">
    <source>
        <dbReference type="ARBA" id="ARBA00004651"/>
    </source>
</evidence>
<gene>
    <name evidence="7" type="ORF">EKH83_12230</name>
</gene>
<organism evidence="7 8">
    <name type="scientific">Arcticibacter tournemirensis</name>
    <dbReference type="NCBI Taxonomy" id="699437"/>
    <lineage>
        <taxon>Bacteria</taxon>
        <taxon>Pseudomonadati</taxon>
        <taxon>Bacteroidota</taxon>
        <taxon>Sphingobacteriia</taxon>
        <taxon>Sphingobacteriales</taxon>
        <taxon>Sphingobacteriaceae</taxon>
        <taxon>Arcticibacter</taxon>
    </lineage>
</organism>
<dbReference type="RefSeq" id="WP_128769713.1">
    <property type="nucleotide sequence ID" value="NZ_RXOC01000007.1"/>
</dbReference>
<feature type="transmembrane region" description="Helical" evidence="6">
    <location>
        <begin position="131"/>
        <end position="148"/>
    </location>
</feature>
<evidence type="ECO:0000256" key="4">
    <source>
        <dbReference type="ARBA" id="ARBA00022989"/>
    </source>
</evidence>
<keyword evidence="3 6" id="KW-0812">Transmembrane</keyword>
<evidence type="ECO:0000256" key="2">
    <source>
        <dbReference type="ARBA" id="ARBA00022475"/>
    </source>
</evidence>
<feature type="transmembrane region" description="Helical" evidence="6">
    <location>
        <begin position="405"/>
        <end position="423"/>
    </location>
</feature>
<feature type="transmembrane region" description="Helical" evidence="6">
    <location>
        <begin position="58"/>
        <end position="80"/>
    </location>
</feature>
<feature type="transmembrane region" description="Helical" evidence="6">
    <location>
        <begin position="270"/>
        <end position="289"/>
    </location>
</feature>
<name>A0A4Q0M8G9_9SPHI</name>
<accession>A0A4Q0M8G9</accession>
<dbReference type="AlphaFoldDB" id="A0A4Q0M8G9"/>
<dbReference type="InterPro" id="IPR050833">
    <property type="entry name" value="Poly_Biosynth_Transport"/>
</dbReference>
<feature type="transmembrane region" description="Helical" evidence="6">
    <location>
        <begin position="310"/>
        <end position="328"/>
    </location>
</feature>
<dbReference type="EMBL" id="RXOC01000007">
    <property type="protein sequence ID" value="RXF69441.1"/>
    <property type="molecule type" value="Genomic_DNA"/>
</dbReference>
<feature type="transmembrane region" description="Helical" evidence="6">
    <location>
        <begin position="20"/>
        <end position="46"/>
    </location>
</feature>
<feature type="transmembrane region" description="Helical" evidence="6">
    <location>
        <begin position="348"/>
        <end position="367"/>
    </location>
</feature>
<reference evidence="7 8" key="1">
    <citation type="submission" date="2018-12" db="EMBL/GenBank/DDBJ databases">
        <title>The Draft Genome Sequence of the Soil Bacterium Pedobacter tournemirensis R1.</title>
        <authorList>
            <person name="He J."/>
        </authorList>
    </citation>
    <scope>NUCLEOTIDE SEQUENCE [LARGE SCALE GENOMIC DNA]</scope>
    <source>
        <strain evidence="7 8">R1</strain>
    </source>
</reference>